<feature type="signal peptide" evidence="1">
    <location>
        <begin position="1"/>
        <end position="19"/>
    </location>
</feature>
<reference evidence="2 3" key="1">
    <citation type="submission" date="2019-12" db="EMBL/GenBank/DDBJ databases">
        <title>Ruegeria JWLKs population differentiation of coral mucus and skeleton niches.</title>
        <authorList>
            <person name="Luo D."/>
        </authorList>
    </citation>
    <scope>NUCLEOTIDE SEQUENCE [LARGE SCALE GENOMIC DNA]</scope>
    <source>
        <strain evidence="2 3">HKCCD6238</strain>
    </source>
</reference>
<dbReference type="InterPro" id="IPR021727">
    <property type="entry name" value="DUF3299"/>
</dbReference>
<organism evidence="2 3">
    <name type="scientific">Ruegeria atlantica</name>
    <dbReference type="NCBI Taxonomy" id="81569"/>
    <lineage>
        <taxon>Bacteria</taxon>
        <taxon>Pseudomonadati</taxon>
        <taxon>Pseudomonadota</taxon>
        <taxon>Alphaproteobacteria</taxon>
        <taxon>Rhodobacterales</taxon>
        <taxon>Roseobacteraceae</taxon>
        <taxon>Ruegeria</taxon>
    </lineage>
</organism>
<dbReference type="Pfam" id="PF11736">
    <property type="entry name" value="DUF3299"/>
    <property type="match status" value="1"/>
</dbReference>
<dbReference type="Proteomes" id="UP000599383">
    <property type="component" value="Unassembled WGS sequence"/>
</dbReference>
<accession>A0ABX1WH98</accession>
<feature type="chain" id="PRO_5047268984" evidence="1">
    <location>
        <begin position="20"/>
        <end position="269"/>
    </location>
</feature>
<evidence type="ECO:0000256" key="1">
    <source>
        <dbReference type="SAM" id="SignalP"/>
    </source>
</evidence>
<proteinExistence type="predicted"/>
<dbReference type="RefSeq" id="WP_170380014.1">
    <property type="nucleotide sequence ID" value="NZ_WVQY01000013.1"/>
</dbReference>
<keyword evidence="1" id="KW-0732">Signal</keyword>
<evidence type="ECO:0000313" key="2">
    <source>
        <dbReference type="EMBL" id="NOD32668.1"/>
    </source>
</evidence>
<name>A0ABX1WH98_9RHOB</name>
<comment type="caution">
    <text evidence="2">The sequence shown here is derived from an EMBL/GenBank/DDBJ whole genome shotgun (WGS) entry which is preliminary data.</text>
</comment>
<sequence length="269" mass="29765">MKIWRIVCVASLISTSLSAEIAELDWNQLIDEESQEYVDPFKELTPDQLSGLVEVVRLKLRLDSGAHSEDVRKSLEAKILENETPLQKAGIDVDWLIEQRWVVAERRKKAATAGNPEIDGKVVKLAGYAIPAPPDPDGTNVAYLVPERGMCSHTPPPNPNQLIRVRLPEGWYPERFHEPVRLTGIVSISPSERTMNFVDGFVPMRATYSFEAQYVEAGDDLPAYGWKFTDADEVNDPSAIGKLGSGAAKFDASKLASFRAKAAREANSN</sequence>
<dbReference type="Gene3D" id="2.40.50.870">
    <property type="entry name" value="Protein of unknown function (DUF3299)"/>
    <property type="match status" value="1"/>
</dbReference>
<keyword evidence="3" id="KW-1185">Reference proteome</keyword>
<dbReference type="EMBL" id="WVQY01000013">
    <property type="protein sequence ID" value="NOD32668.1"/>
    <property type="molecule type" value="Genomic_DNA"/>
</dbReference>
<evidence type="ECO:0000313" key="3">
    <source>
        <dbReference type="Proteomes" id="UP000599383"/>
    </source>
</evidence>
<protein>
    <submittedName>
        <fullName evidence="2">DUF3299 domain-containing protein</fullName>
    </submittedName>
</protein>
<gene>
    <name evidence="2" type="ORF">GS617_20565</name>
</gene>